<dbReference type="Gene3D" id="1.20.1050.10">
    <property type="match status" value="1"/>
</dbReference>
<dbReference type="EC" id="2.5.1.18" evidence="2"/>
<dbReference type="SUPFAM" id="SSF52833">
    <property type="entry name" value="Thioredoxin-like"/>
    <property type="match status" value="1"/>
</dbReference>
<dbReference type="GeneID" id="111504113"/>
<dbReference type="GO" id="GO:0006749">
    <property type="term" value="P:glutathione metabolic process"/>
    <property type="evidence" value="ECO:0007669"/>
    <property type="project" value="TreeGrafter"/>
</dbReference>
<dbReference type="PROSITE" id="PS50405">
    <property type="entry name" value="GST_CTER"/>
    <property type="match status" value="1"/>
</dbReference>
<dbReference type="Pfam" id="PF02798">
    <property type="entry name" value="GST_N"/>
    <property type="match status" value="1"/>
</dbReference>
<accession>A0A1P8PEX2</accession>
<organism evidence="8">
    <name type="scientific">Leptinotarsa decemlineata</name>
    <name type="common">Colorado potato beetle</name>
    <name type="synonym">Doryphora decemlineata</name>
    <dbReference type="NCBI Taxonomy" id="7539"/>
    <lineage>
        <taxon>Eukaryota</taxon>
        <taxon>Metazoa</taxon>
        <taxon>Ecdysozoa</taxon>
        <taxon>Arthropoda</taxon>
        <taxon>Hexapoda</taxon>
        <taxon>Insecta</taxon>
        <taxon>Pterygota</taxon>
        <taxon>Neoptera</taxon>
        <taxon>Endopterygota</taxon>
        <taxon>Coleoptera</taxon>
        <taxon>Polyphaga</taxon>
        <taxon>Cucujiformia</taxon>
        <taxon>Chrysomeloidea</taxon>
        <taxon>Chrysomelidae</taxon>
        <taxon>Chrysomelinae</taxon>
        <taxon>Doryphorini</taxon>
        <taxon>Leptinotarsa</taxon>
    </lineage>
</organism>
<dbReference type="EMBL" id="KU522326">
    <property type="protein sequence ID" value="APX61045.1"/>
    <property type="molecule type" value="mRNA"/>
</dbReference>
<evidence type="ECO:0000256" key="1">
    <source>
        <dbReference type="ARBA" id="ARBA00011738"/>
    </source>
</evidence>
<reference evidence="8" key="2">
    <citation type="submission" date="2016-01" db="EMBL/GenBank/DDBJ databases">
        <authorList>
            <person name="Oliw E.H."/>
        </authorList>
    </citation>
    <scope>NUCLEOTIDE SEQUENCE</scope>
</reference>
<dbReference type="SFLD" id="SFLDS00019">
    <property type="entry name" value="Glutathione_Transferase_(cytos"/>
    <property type="match status" value="1"/>
</dbReference>
<dbReference type="InterPro" id="IPR004046">
    <property type="entry name" value="GST_C"/>
</dbReference>
<dbReference type="InterPro" id="IPR010987">
    <property type="entry name" value="Glutathione-S-Trfase_C-like"/>
</dbReference>
<dbReference type="SUPFAM" id="SSF47616">
    <property type="entry name" value="GST C-terminal domain-like"/>
    <property type="match status" value="1"/>
</dbReference>
<comment type="subunit">
    <text evidence="1">Homodimer.</text>
</comment>
<dbReference type="CDD" id="cd03192">
    <property type="entry name" value="GST_C_Sigma_like"/>
    <property type="match status" value="1"/>
</dbReference>
<evidence type="ECO:0000256" key="5">
    <source>
        <dbReference type="ARBA" id="ARBA00047960"/>
    </source>
</evidence>
<dbReference type="Gene3D" id="3.40.30.10">
    <property type="entry name" value="Glutaredoxin"/>
    <property type="match status" value="1"/>
</dbReference>
<feature type="domain" description="GST C-terminal" evidence="7">
    <location>
        <begin position="82"/>
        <end position="204"/>
    </location>
</feature>
<dbReference type="FunFam" id="1.20.1050.10:FF:000030">
    <property type="entry name" value="Glutathione S-transferase S1"/>
    <property type="match status" value="1"/>
</dbReference>
<evidence type="ECO:0000259" key="6">
    <source>
        <dbReference type="PROSITE" id="PS50404"/>
    </source>
</evidence>
<dbReference type="FunFam" id="3.40.30.10:FF:000035">
    <property type="entry name" value="hematopoietic prostaglandin D synthase"/>
    <property type="match status" value="1"/>
</dbReference>
<dbReference type="Pfam" id="PF14497">
    <property type="entry name" value="GST_C_3"/>
    <property type="match status" value="1"/>
</dbReference>
<dbReference type="RefSeq" id="XP_074037126.1">
    <property type="nucleotide sequence ID" value="XM_074181025.1"/>
</dbReference>
<dbReference type="InterPro" id="IPR004045">
    <property type="entry name" value="Glutathione_S-Trfase_N"/>
</dbReference>
<evidence type="ECO:0000259" key="7">
    <source>
        <dbReference type="PROSITE" id="PS50405"/>
    </source>
</evidence>
<protein>
    <recommendedName>
        <fullName evidence="2">glutathione transferase</fullName>
        <ecNumber evidence="2">2.5.1.18</ecNumber>
    </recommendedName>
</protein>
<dbReference type="InterPro" id="IPR036249">
    <property type="entry name" value="Thioredoxin-like_sf"/>
</dbReference>
<dbReference type="PROSITE" id="PS50404">
    <property type="entry name" value="GST_NTER"/>
    <property type="match status" value="1"/>
</dbReference>
<dbReference type="AlphaFoldDB" id="A0A1P8PEX2"/>
<evidence type="ECO:0000256" key="4">
    <source>
        <dbReference type="ARBA" id="ARBA00038317"/>
    </source>
</evidence>
<dbReference type="GO" id="GO:0004364">
    <property type="term" value="F:glutathione transferase activity"/>
    <property type="evidence" value="ECO:0007669"/>
    <property type="project" value="UniProtKB-EC"/>
</dbReference>
<dbReference type="OrthoDB" id="414243at2759"/>
<sequence length="204" mass="22975">MAPAYKLTYFNVTALGEPIRFLLSYGGLDFEDVRVEFEQWPALKPTMPFGQMPVLEFNGKVAHQSTSICRYLAKQVKLNGQNDWEDLEIDAAADTVNDLRSKLGAYHYESNAAAKAEREGPLFSEVLPNFLKKLDEQAQKNKGFLACGRLSWADLFFAAMLPYLNNMAKKDITGDYPNLRAVNEHVLALPAIKAWVEKRPKTSV</sequence>
<dbReference type="PANTHER" id="PTHR11571:SF224">
    <property type="entry name" value="HEMATOPOIETIC PROSTAGLANDIN D SYNTHASE"/>
    <property type="match status" value="1"/>
</dbReference>
<evidence type="ECO:0000256" key="3">
    <source>
        <dbReference type="ARBA" id="ARBA00022679"/>
    </source>
</evidence>
<name>A0A1P8PEX2_LEPDE</name>
<dbReference type="InterPro" id="IPR050213">
    <property type="entry name" value="GST_superfamily"/>
</dbReference>
<reference evidence="8" key="1">
    <citation type="journal article" date="2016" name="Pestic. Biochem. Physiol.">
        <title>Identification of glutathione S-transferase genes in Leptinotarsa decemlineata and their expression patterns under stress of three insecticides.</title>
        <authorList>
            <person name="Han J.B."/>
            <person name="Li G.Q."/>
            <person name="Wan P.J."/>
            <person name="Zhu T.T."/>
            <person name="Meng Q.W."/>
        </authorList>
    </citation>
    <scope>NUCLEOTIDE SEQUENCE</scope>
</reference>
<dbReference type="InterPro" id="IPR036282">
    <property type="entry name" value="Glutathione-S-Trfase_C_sf"/>
</dbReference>
<comment type="catalytic activity">
    <reaction evidence="5">
        <text>RX + glutathione = an S-substituted glutathione + a halide anion + H(+)</text>
        <dbReference type="Rhea" id="RHEA:16437"/>
        <dbReference type="ChEBI" id="CHEBI:15378"/>
        <dbReference type="ChEBI" id="CHEBI:16042"/>
        <dbReference type="ChEBI" id="CHEBI:17792"/>
        <dbReference type="ChEBI" id="CHEBI:57925"/>
        <dbReference type="ChEBI" id="CHEBI:90779"/>
        <dbReference type="EC" id="2.5.1.18"/>
    </reaction>
</comment>
<dbReference type="InterPro" id="IPR040079">
    <property type="entry name" value="Glutathione_S-Trfase"/>
</dbReference>
<evidence type="ECO:0000256" key="2">
    <source>
        <dbReference type="ARBA" id="ARBA00012452"/>
    </source>
</evidence>
<dbReference type="PANTHER" id="PTHR11571">
    <property type="entry name" value="GLUTATHIONE S-TRANSFERASE"/>
    <property type="match status" value="1"/>
</dbReference>
<evidence type="ECO:0000313" key="8">
    <source>
        <dbReference type="EMBL" id="APX61045.1"/>
    </source>
</evidence>
<dbReference type="GO" id="GO:0004602">
    <property type="term" value="F:glutathione peroxidase activity"/>
    <property type="evidence" value="ECO:0007669"/>
    <property type="project" value="UniProtKB-ARBA"/>
</dbReference>
<keyword evidence="3 8" id="KW-0808">Transferase</keyword>
<feature type="domain" description="GST N-terminal" evidence="6">
    <location>
        <begin position="3"/>
        <end position="80"/>
    </location>
</feature>
<comment type="similarity">
    <text evidence="4">Belongs to the GST superfamily. Sigma family.</text>
</comment>
<proteinExistence type="evidence at transcript level"/>
<dbReference type="SFLD" id="SFLDG00363">
    <property type="entry name" value="AMPS_(cytGST):_Alpha-__Mu-__Pi"/>
    <property type="match status" value="1"/>
</dbReference>
<dbReference type="SFLD" id="SFLDG01205">
    <property type="entry name" value="AMPS.1"/>
    <property type="match status" value="1"/>
</dbReference>
<dbReference type="CDD" id="cd03039">
    <property type="entry name" value="GST_N_Sigma_like"/>
    <property type="match status" value="1"/>
</dbReference>